<dbReference type="STRING" id="6832.A0A553PBZ0"/>
<dbReference type="Proteomes" id="UP000318571">
    <property type="component" value="Chromosome 2"/>
</dbReference>
<sequence>MMPRTDLEGHLKTISHVFYLQSNKCCFLQIQDSHNVEHLVMVPLEIKPLLLHLQNGLDLTGSGLKLSCLSRISSRNVLKVTKSSAWHFTSDFRSGMGVVNEGIVTDDTHAVSGVYRLNKGVTLITTWLCYITNIGRFARGQTVLVCNAHLIRDPDFGLILIACARSMVILKDRRQSSVHDKEVTDRFVHDSIVQLTLKLDLKYSNILQLLLWRDFLSKHFPNSNFSVISPDDHNPLESIADLFCRPKSTRLLIHEYLDHENQCFMKTKSWPSPGLYSVHSIQESEQKFRNELNEEQMIRKSCYLNASNLSLDYCSRSYKSTRVLIGSLRFHSGLARVVLEDDTGFLPICVKGGINTLIDQLVMITKYVVMLEWFCLPLPNEREYQLMYVMCESQDVTILAEQSGPKFKNDSIACSSCPIRNLSDPIFVDGEFHLFVQTAKEYLKIPVKVLPHIDISPGSVLQIPNAYHSKTESSAVIFSSSGYFGYNSLPISNARTILPQGDHPIIVESKHRDLNDSYDIADIGAIPCKELVSISGIVYERWLENTLYPKDNKTSHMYPKLEPSVPNLYNLQLKLSPPISDASVSSISLYVMNWSAHVYPIGALPKRLIRVDNVVKINSQKGNPYFVTTSFSRFRILQKEDSQTGGLGVVSLFDGLESKLAFRCVLNLISILKLSITAKCDACGNTTQNGVCSFVGCHNVNGKPILAIKGRFNVEDGSGKANLFFNDLKENVLKRVLHLNSELWHELERQVHANGELVHFQGGKNLDRDANVLHLLCSLITYTHFIQLECHCRPFPRNDPDEEFVSLFCTEMSIK</sequence>
<comment type="caution">
    <text evidence="1">The sequence shown here is derived from an EMBL/GenBank/DDBJ whole genome shotgun (WGS) entry which is preliminary data.</text>
</comment>
<keyword evidence="2" id="KW-1185">Reference proteome</keyword>
<evidence type="ECO:0008006" key="3">
    <source>
        <dbReference type="Google" id="ProtNLM"/>
    </source>
</evidence>
<gene>
    <name evidence="1" type="ORF">TCAL_14587</name>
</gene>
<dbReference type="AlphaFoldDB" id="A0A553PBZ0"/>
<protein>
    <recommendedName>
        <fullName evidence="3">CST complex subunit CTC1</fullName>
    </recommendedName>
</protein>
<proteinExistence type="predicted"/>
<name>A0A553PBZ0_TIGCA</name>
<evidence type="ECO:0000313" key="1">
    <source>
        <dbReference type="EMBL" id="TRY75169.1"/>
    </source>
</evidence>
<reference evidence="1 2" key="1">
    <citation type="journal article" date="2018" name="Nat. Ecol. Evol.">
        <title>Genomic signatures of mitonuclear coevolution across populations of Tigriopus californicus.</title>
        <authorList>
            <person name="Barreto F.S."/>
            <person name="Watson E.T."/>
            <person name="Lima T.G."/>
            <person name="Willett C.S."/>
            <person name="Edmands S."/>
            <person name="Li W."/>
            <person name="Burton R.S."/>
        </authorList>
    </citation>
    <scope>NUCLEOTIDE SEQUENCE [LARGE SCALE GENOMIC DNA]</scope>
    <source>
        <strain evidence="1 2">San Diego</strain>
    </source>
</reference>
<accession>A0A553PBZ0</accession>
<dbReference type="EMBL" id="VCGU01000005">
    <property type="protein sequence ID" value="TRY75169.1"/>
    <property type="molecule type" value="Genomic_DNA"/>
</dbReference>
<evidence type="ECO:0000313" key="2">
    <source>
        <dbReference type="Proteomes" id="UP000318571"/>
    </source>
</evidence>
<organism evidence="1 2">
    <name type="scientific">Tigriopus californicus</name>
    <name type="common">Marine copepod</name>
    <dbReference type="NCBI Taxonomy" id="6832"/>
    <lineage>
        <taxon>Eukaryota</taxon>
        <taxon>Metazoa</taxon>
        <taxon>Ecdysozoa</taxon>
        <taxon>Arthropoda</taxon>
        <taxon>Crustacea</taxon>
        <taxon>Multicrustacea</taxon>
        <taxon>Hexanauplia</taxon>
        <taxon>Copepoda</taxon>
        <taxon>Harpacticoida</taxon>
        <taxon>Harpacticidae</taxon>
        <taxon>Tigriopus</taxon>
    </lineage>
</organism>